<protein>
    <submittedName>
        <fullName evidence="1">Uncharacterized protein</fullName>
    </submittedName>
</protein>
<keyword evidence="2" id="KW-1185">Reference proteome</keyword>
<gene>
    <name evidence="1" type="ORF">HPB47_013753</name>
</gene>
<evidence type="ECO:0000313" key="1">
    <source>
        <dbReference type="EMBL" id="KAG0444468.1"/>
    </source>
</evidence>
<sequence length="679" mass="74994">MAPVWPLLQASKDGATASGSSLSLDLGSLPSPPRYQSFHIDRSPGRAQRRRRRRALSPGTADKDDGQRGDTDSRPTCGGFSPYITGFPRRPMEPVLHTNSSVTGVDAPPYCTRAAMFEDPPRGPVKTAELHCTVARRGPSDPGAVPLRRGSPRGRRRGRWLCRLTRERGSPPSRPYKRPAYPLARASLLASWELALYRSCCRCCCYLTVGREGSLSSTLVKRQISTDIENDAELCKGRSPSEYFRLTADEDCRDVVRCSVQGLLALRCPSGLAFDIDKQTCDWKANVKNCEQLEKPRLVAPLLATDEPICETGKLACGNGDCIAKEMFCNGNPDCSDGSDENACTVDTDPNRAPPCDQNQCVLPDCFCSADGTQIPGRLEPNTVPQMITITFDDAINNNNIDIYEKIFKEGRNNPNGCQIKATFFVSHKYTNYSAVQELHRRGHEMAAHSITHKHVEKYWSEANSEVWAKEMAGVRLIMERFANITDNSIVGVRAPYLRVGGNSQFFMMEEQAFLYDSTIAAPLSNPPLWPYTLYFRMPHKCHGNGQNCPSRSHAVWEMVMNELDRQLPVVGGPHRGLLRLPQVDAPAAPGGPTPAARVARRALAGDRSAGLAVWTDAQGRRPRGGCRRTAGMPPGRARFLRTRFLPIRRDCSAPPEGSALLARPRDECCGRPRSRSPE</sequence>
<dbReference type="Proteomes" id="UP000805193">
    <property type="component" value="Unassembled WGS sequence"/>
</dbReference>
<organism evidence="1 2">
    <name type="scientific">Ixodes persulcatus</name>
    <name type="common">Taiga tick</name>
    <dbReference type="NCBI Taxonomy" id="34615"/>
    <lineage>
        <taxon>Eukaryota</taxon>
        <taxon>Metazoa</taxon>
        <taxon>Ecdysozoa</taxon>
        <taxon>Arthropoda</taxon>
        <taxon>Chelicerata</taxon>
        <taxon>Arachnida</taxon>
        <taxon>Acari</taxon>
        <taxon>Parasitiformes</taxon>
        <taxon>Ixodida</taxon>
        <taxon>Ixodoidea</taxon>
        <taxon>Ixodidae</taxon>
        <taxon>Ixodinae</taxon>
        <taxon>Ixodes</taxon>
    </lineage>
</organism>
<reference evidence="1 2" key="1">
    <citation type="journal article" date="2020" name="Cell">
        <title>Large-Scale Comparative Analyses of Tick Genomes Elucidate Their Genetic Diversity and Vector Capacities.</title>
        <authorList>
            <consortium name="Tick Genome and Microbiome Consortium (TIGMIC)"/>
            <person name="Jia N."/>
            <person name="Wang J."/>
            <person name="Shi W."/>
            <person name="Du L."/>
            <person name="Sun Y."/>
            <person name="Zhan W."/>
            <person name="Jiang J.F."/>
            <person name="Wang Q."/>
            <person name="Zhang B."/>
            <person name="Ji P."/>
            <person name="Bell-Sakyi L."/>
            <person name="Cui X.M."/>
            <person name="Yuan T.T."/>
            <person name="Jiang B.G."/>
            <person name="Yang W.F."/>
            <person name="Lam T.T."/>
            <person name="Chang Q.C."/>
            <person name="Ding S.J."/>
            <person name="Wang X.J."/>
            <person name="Zhu J.G."/>
            <person name="Ruan X.D."/>
            <person name="Zhao L."/>
            <person name="Wei J.T."/>
            <person name="Ye R.Z."/>
            <person name="Que T.C."/>
            <person name="Du C.H."/>
            <person name="Zhou Y.H."/>
            <person name="Cheng J.X."/>
            <person name="Dai P.F."/>
            <person name="Guo W.B."/>
            <person name="Han X.H."/>
            <person name="Huang E.J."/>
            <person name="Li L.F."/>
            <person name="Wei W."/>
            <person name="Gao Y.C."/>
            <person name="Liu J.Z."/>
            <person name="Shao H.Z."/>
            <person name="Wang X."/>
            <person name="Wang C.C."/>
            <person name="Yang T.C."/>
            <person name="Huo Q.B."/>
            <person name="Li W."/>
            <person name="Chen H.Y."/>
            <person name="Chen S.E."/>
            <person name="Zhou L.G."/>
            <person name="Ni X.B."/>
            <person name="Tian J.H."/>
            <person name="Sheng Y."/>
            <person name="Liu T."/>
            <person name="Pan Y.S."/>
            <person name="Xia L.Y."/>
            <person name="Li J."/>
            <person name="Zhao F."/>
            <person name="Cao W.C."/>
        </authorList>
    </citation>
    <scope>NUCLEOTIDE SEQUENCE [LARGE SCALE GENOMIC DNA]</scope>
    <source>
        <strain evidence="1">Iper-2018</strain>
    </source>
</reference>
<name>A0AC60QXR6_IXOPE</name>
<dbReference type="EMBL" id="JABSTQ010001999">
    <property type="protein sequence ID" value="KAG0444468.1"/>
    <property type="molecule type" value="Genomic_DNA"/>
</dbReference>
<evidence type="ECO:0000313" key="2">
    <source>
        <dbReference type="Proteomes" id="UP000805193"/>
    </source>
</evidence>
<accession>A0AC60QXR6</accession>
<comment type="caution">
    <text evidence="1">The sequence shown here is derived from an EMBL/GenBank/DDBJ whole genome shotgun (WGS) entry which is preliminary data.</text>
</comment>
<proteinExistence type="predicted"/>